<reference evidence="1 2" key="2">
    <citation type="submission" date="2013-03" db="EMBL/GenBank/DDBJ databases">
        <title>Diversity in Clostridium botulinum.</title>
        <authorList>
            <person name="Timme R.E."/>
            <person name="Allard M."/>
            <person name="Luo Y."/>
            <person name="Strain E."/>
            <person name="Gonzalez-Escalona N."/>
            <person name="Brown E."/>
        </authorList>
    </citation>
    <scope>NUCLEOTIDE SEQUENCE [LARGE SCALE GENOMIC DNA]</scope>
    <source>
        <strain evidence="1 2">CFSAN001627</strain>
    </source>
</reference>
<evidence type="ECO:0000313" key="2">
    <source>
        <dbReference type="Proteomes" id="UP000011944"/>
    </source>
</evidence>
<organism evidence="1 2">
    <name type="scientific">Clostridium botulinum CFSAN001627</name>
    <dbReference type="NCBI Taxonomy" id="1232189"/>
    <lineage>
        <taxon>Bacteria</taxon>
        <taxon>Bacillati</taxon>
        <taxon>Bacillota</taxon>
        <taxon>Clostridia</taxon>
        <taxon>Eubacteriales</taxon>
        <taxon>Clostridiaceae</taxon>
        <taxon>Clostridium</taxon>
    </lineage>
</organism>
<proteinExistence type="predicted"/>
<dbReference type="AlphaFoldDB" id="M1ZUM8"/>
<dbReference type="EMBL" id="AMXI01001235">
    <property type="protein sequence ID" value="EKN40363.1"/>
    <property type="molecule type" value="Genomic_DNA"/>
</dbReference>
<comment type="caution">
    <text evidence="1">The sequence shown here is derived from an EMBL/GenBank/DDBJ whole genome shotgun (WGS) entry which is preliminary data.</text>
</comment>
<protein>
    <submittedName>
        <fullName evidence="1">Putative bacteriocin ABC transporter, bacteriocin-binding protein</fullName>
    </submittedName>
</protein>
<accession>M1ZUM8</accession>
<feature type="non-terminal residue" evidence="1">
    <location>
        <position position="36"/>
    </location>
</feature>
<gene>
    <name evidence="1" type="ORF">CFSAN001627_20083</name>
</gene>
<reference evidence="1 2" key="1">
    <citation type="submission" date="2012-10" db="EMBL/GenBank/DDBJ databases">
        <authorList>
            <person name="Strain E.A."/>
            <person name="Brown E."/>
            <person name="Allard M.W."/>
            <person name="Gonzalez-Escalona N."/>
            <person name="Timme R."/>
        </authorList>
    </citation>
    <scope>NUCLEOTIDE SEQUENCE [LARGE SCALE GENOMIC DNA]</scope>
    <source>
        <strain evidence="1 2">CFSAN001627</strain>
    </source>
</reference>
<sequence>MKPVIQNIDEMKDSREILESKPHPLQLFFLYITLIF</sequence>
<name>M1ZUM8_CLOBO</name>
<dbReference type="Proteomes" id="UP000011944">
    <property type="component" value="Unassembled WGS sequence"/>
</dbReference>
<evidence type="ECO:0000313" key="1">
    <source>
        <dbReference type="EMBL" id="EKN40363.1"/>
    </source>
</evidence>